<dbReference type="NCBIfam" id="TIGR01098">
    <property type="entry name" value="3A0109s03R"/>
    <property type="match status" value="1"/>
</dbReference>
<evidence type="ECO:0000256" key="1">
    <source>
        <dbReference type="ARBA" id="ARBA00007162"/>
    </source>
</evidence>
<dbReference type="eggNOG" id="COG3221">
    <property type="taxonomic scope" value="Bacteria"/>
</dbReference>
<dbReference type="PATRIC" id="fig|1321820.3.peg.348"/>
<keyword evidence="2" id="KW-0732">Signal</keyword>
<comment type="caution">
    <text evidence="4">The sequence shown here is derived from an EMBL/GenBank/DDBJ whole genome shotgun (WGS) entry which is preliminary data.</text>
</comment>
<reference evidence="4 5" key="1">
    <citation type="submission" date="2013-08" db="EMBL/GenBank/DDBJ databases">
        <authorList>
            <person name="Weinstock G."/>
            <person name="Sodergren E."/>
            <person name="Wylie T."/>
            <person name="Fulton L."/>
            <person name="Fulton R."/>
            <person name="Fronick C."/>
            <person name="O'Laughlin M."/>
            <person name="Godfrey J."/>
            <person name="Miner T."/>
            <person name="Herter B."/>
            <person name="Appelbaum E."/>
            <person name="Cordes M."/>
            <person name="Lek S."/>
            <person name="Wollam A."/>
            <person name="Pepin K.H."/>
            <person name="Palsikar V.B."/>
            <person name="Mitreva M."/>
            <person name="Wilson R.K."/>
        </authorList>
    </citation>
    <scope>NUCLEOTIDE SEQUENCE [LARGE SCALE GENOMIC DNA]</scope>
    <source>
        <strain evidence="4 5">ATCC 700627</strain>
    </source>
</reference>
<dbReference type="HOGENOM" id="CLU_051472_4_0_9"/>
<evidence type="ECO:0000256" key="2">
    <source>
        <dbReference type="ARBA" id="ARBA00022729"/>
    </source>
</evidence>
<dbReference type="SUPFAM" id="SSF53850">
    <property type="entry name" value="Periplasmic binding protein-like II"/>
    <property type="match status" value="1"/>
</dbReference>
<dbReference type="PANTHER" id="PTHR35841:SF1">
    <property type="entry name" value="PHOSPHONATES-BINDING PERIPLASMIC PROTEIN"/>
    <property type="match status" value="1"/>
</dbReference>
<dbReference type="Gene3D" id="3.40.190.10">
    <property type="entry name" value="Periplasmic binding protein-like II"/>
    <property type="match status" value="2"/>
</dbReference>
<dbReference type="InterPro" id="IPR005770">
    <property type="entry name" value="PhnD"/>
</dbReference>
<dbReference type="EMBL" id="AWVP01000019">
    <property type="protein sequence ID" value="ERK60001.1"/>
    <property type="molecule type" value="Genomic_DNA"/>
</dbReference>
<dbReference type="GO" id="GO:0043190">
    <property type="term" value="C:ATP-binding cassette (ABC) transporter complex"/>
    <property type="evidence" value="ECO:0007669"/>
    <property type="project" value="InterPro"/>
</dbReference>
<dbReference type="GO" id="GO:0055085">
    <property type="term" value="P:transmembrane transport"/>
    <property type="evidence" value="ECO:0007669"/>
    <property type="project" value="InterPro"/>
</dbReference>
<keyword evidence="3" id="KW-0472">Membrane</keyword>
<dbReference type="RefSeq" id="WP_021752717.1">
    <property type="nucleotide sequence ID" value="NZ_KI271820.1"/>
</dbReference>
<evidence type="ECO:0000313" key="4">
    <source>
        <dbReference type="EMBL" id="ERK60001.1"/>
    </source>
</evidence>
<feature type="transmembrane region" description="Helical" evidence="3">
    <location>
        <begin position="7"/>
        <end position="24"/>
    </location>
</feature>
<evidence type="ECO:0000313" key="5">
    <source>
        <dbReference type="Proteomes" id="UP000016637"/>
    </source>
</evidence>
<keyword evidence="5" id="KW-1185">Reference proteome</keyword>
<dbReference type="Proteomes" id="UP000016637">
    <property type="component" value="Unassembled WGS sequence"/>
</dbReference>
<protein>
    <submittedName>
        <fullName evidence="4">Phosphate/phosphite/phosphonate ABC transporter, periplasmic binding protein</fullName>
    </submittedName>
</protein>
<evidence type="ECO:0000256" key="3">
    <source>
        <dbReference type="SAM" id="Phobius"/>
    </source>
</evidence>
<gene>
    <name evidence="4" type="ORF">HMPREF1983_00355</name>
</gene>
<organism evidence="4 5">
    <name type="scientific">Gemella bergeri ATCC 700627</name>
    <dbReference type="NCBI Taxonomy" id="1321820"/>
    <lineage>
        <taxon>Bacteria</taxon>
        <taxon>Bacillati</taxon>
        <taxon>Bacillota</taxon>
        <taxon>Bacilli</taxon>
        <taxon>Bacillales</taxon>
        <taxon>Gemellaceae</taxon>
        <taxon>Gemella</taxon>
    </lineage>
</organism>
<sequence>MSKKILYFVYSVVALLLLFLITSLNNKTNTEYIDFKDTVNINENYSIPEDIVTIGIISVTGGNKGYVSEKELVSYIGKKLNKKVKLVQKKSYKEINTLLKNNQIDIAFLSTGAYSLYEDKKDLELIARPNRGKAYYHPIIITRKDSEIEDFEELKDKNFAFVDNYSYSGYLAVNNYFKQQNTTINKFFNNKYYFTYSHEDSIKQVLSGAVYAASIDDWALQNLANEDSNIKDNIKVIKIFPEVATGPVVTHKNYKDKEKLKNILFNIDKDSTIKAVLERLQIKNFEDTKIEDYPTLLEEVKDVR</sequence>
<dbReference type="Pfam" id="PF12974">
    <property type="entry name" value="Phosphonate-bd"/>
    <property type="match status" value="1"/>
</dbReference>
<keyword evidence="3" id="KW-1133">Transmembrane helix</keyword>
<name>U2QU17_9BACL</name>
<proteinExistence type="inferred from homology"/>
<keyword evidence="3" id="KW-0812">Transmembrane</keyword>
<accession>U2QU17</accession>
<dbReference type="PANTHER" id="PTHR35841">
    <property type="entry name" value="PHOSPHONATES-BINDING PERIPLASMIC PROTEIN"/>
    <property type="match status" value="1"/>
</dbReference>
<comment type="similarity">
    <text evidence="1">Belongs to the phosphate/phosphite/phosphonate binding protein family.</text>
</comment>
<dbReference type="AlphaFoldDB" id="U2QU17"/>